<dbReference type="PANTHER" id="PTHR30185:SF13">
    <property type="entry name" value="LICABCH OPERON REGULATOR-RELATED"/>
    <property type="match status" value="1"/>
</dbReference>
<evidence type="ECO:0000256" key="2">
    <source>
        <dbReference type="ARBA" id="ARBA00022737"/>
    </source>
</evidence>
<dbReference type="Gene3D" id="1.10.10.10">
    <property type="entry name" value="Winged helix-like DNA-binding domain superfamily/Winged helix DNA-binding domain"/>
    <property type="match status" value="2"/>
</dbReference>
<dbReference type="EMBL" id="CABWIB010000001">
    <property type="protein sequence ID" value="VWL85188.1"/>
    <property type="molecule type" value="Genomic_DNA"/>
</dbReference>
<dbReference type="Gene3D" id="1.10.1790.10">
    <property type="entry name" value="PRD domain"/>
    <property type="match status" value="1"/>
</dbReference>
<dbReference type="Proteomes" id="UP000419017">
    <property type="component" value="Unassembled WGS sequence"/>
</dbReference>
<dbReference type="GO" id="GO:0006355">
    <property type="term" value="P:regulation of DNA-templated transcription"/>
    <property type="evidence" value="ECO:0007669"/>
    <property type="project" value="InterPro"/>
</dbReference>
<dbReference type="SUPFAM" id="SSF63520">
    <property type="entry name" value="PTS-regulatory domain, PRD"/>
    <property type="match status" value="1"/>
</dbReference>
<dbReference type="GO" id="GO:0008982">
    <property type="term" value="F:protein-N(PI)-phosphohistidine-sugar phosphotransferase activity"/>
    <property type="evidence" value="ECO:0007669"/>
    <property type="project" value="InterPro"/>
</dbReference>
<dbReference type="SUPFAM" id="SSF52794">
    <property type="entry name" value="PTS system IIB component-like"/>
    <property type="match status" value="1"/>
</dbReference>
<dbReference type="RefSeq" id="WP_156683202.1">
    <property type="nucleotide sequence ID" value="NZ_CABWIB010000001.1"/>
</dbReference>
<feature type="domain" description="PTS EIIA type-2" evidence="3">
    <location>
        <begin position="469"/>
        <end position="606"/>
    </location>
</feature>
<evidence type="ECO:0000313" key="7">
    <source>
        <dbReference type="Proteomes" id="UP000419017"/>
    </source>
</evidence>
<dbReference type="InterPro" id="IPR036388">
    <property type="entry name" value="WH-like_DNA-bd_sf"/>
</dbReference>
<accession>A0A6I8MA49</accession>
<proteinExistence type="predicted"/>
<evidence type="ECO:0000256" key="1">
    <source>
        <dbReference type="ARBA" id="ARBA00022679"/>
    </source>
</evidence>
<sequence>MYEDLKKIYDILKDKNYHTANEISEILNFSTKTIRHKIKELKEILIEYNITVESKTSYGYILKGELVDFSKINTKENKNNLDTVKKRISFLANLLLNTKEYIKIEEIAKKMYVSSKTVSVDLKRLENQMRLNNIEVIRKPYYGIKIKASEQDIRNYLIEIFDDLEVKIDLGKKIYSYLNDKSITISDISFENLLISIYVSVNRIKKAHHIENIDVKKDELFLEKRNVIKDLLKKFFKDISFNEYDIDYITIRFLTAVTLNYSSVRKDIDDINEIIEDILYYLNLTFQINLYNNEMLYKNLYTHLLSLTIRLRYDIATSNPLLEEIKLNMPFEYKISKYVAKILEDKYEKNITEAEIGYIAVILHVGIETNKEKSSKKNILIVCPSGRGVSKFLIYTYQNLFSEYVSNVLSCGVNELRHKNLENIDVVFSLVDIDFKIKRPIYKINAFLNNEDISKIKSILSSNEEKIEKVIPKSLFTYLDEKKEKEEIIRLMCDKLAKIENIPDNMLELILEREKLGMTELGNVIAIPHTIKVLNNLNYIGVVVSKEKIKWQNNMVNLILFLFLDNANNNDYIYRTITKLIDDKEEIENISKNNTYQKFINTIKGKIYDI</sequence>
<dbReference type="Pfam" id="PF00359">
    <property type="entry name" value="PTS_EIIA_2"/>
    <property type="match status" value="1"/>
</dbReference>
<evidence type="ECO:0000259" key="5">
    <source>
        <dbReference type="PROSITE" id="PS51372"/>
    </source>
</evidence>
<dbReference type="AlphaFoldDB" id="A0A6I8MA49"/>
<dbReference type="Gene3D" id="3.40.930.10">
    <property type="entry name" value="Mannitol-specific EII, Chain A"/>
    <property type="match status" value="1"/>
</dbReference>
<dbReference type="InterPro" id="IPR036095">
    <property type="entry name" value="PTS_EIIB-like_sf"/>
</dbReference>
<reference evidence="6 7" key="1">
    <citation type="submission" date="2019-10" db="EMBL/GenBank/DDBJ databases">
        <authorList>
            <person name="Blom J."/>
        </authorList>
    </citation>
    <scope>NUCLEOTIDE SEQUENCE [LARGE SCALE GENOMIC DNA]</scope>
    <source>
        <strain evidence="6 7">ES3154-GLU</strain>
    </source>
</reference>
<dbReference type="InterPro" id="IPR002178">
    <property type="entry name" value="PTS_EIIA_type-2_dom"/>
</dbReference>
<feature type="domain" description="PTS EIIB type-2" evidence="4">
    <location>
        <begin position="377"/>
        <end position="468"/>
    </location>
</feature>
<keyword evidence="2" id="KW-0677">Repeat</keyword>
<dbReference type="InterPro" id="IPR050661">
    <property type="entry name" value="BglG_antiterminators"/>
</dbReference>
<evidence type="ECO:0000259" key="4">
    <source>
        <dbReference type="PROSITE" id="PS51099"/>
    </source>
</evidence>
<dbReference type="InterPro" id="IPR013011">
    <property type="entry name" value="PTS_EIIB_2"/>
</dbReference>
<dbReference type="Pfam" id="PF00874">
    <property type="entry name" value="PRD"/>
    <property type="match status" value="1"/>
</dbReference>
<name>A0A6I8MA49_9FUSO</name>
<protein>
    <submittedName>
        <fullName evidence="6">PTS modulated transcriptional regulator MtlR family</fullName>
    </submittedName>
</protein>
<dbReference type="PROSITE" id="PS51372">
    <property type="entry name" value="PRD_2"/>
    <property type="match status" value="1"/>
</dbReference>
<dbReference type="SUPFAM" id="SSF55804">
    <property type="entry name" value="Phoshotransferase/anion transport protein"/>
    <property type="match status" value="1"/>
</dbReference>
<dbReference type="PROSITE" id="PS51094">
    <property type="entry name" value="PTS_EIIA_TYPE_2"/>
    <property type="match status" value="1"/>
</dbReference>
<keyword evidence="7" id="KW-1185">Reference proteome</keyword>
<feature type="domain" description="PRD" evidence="5">
    <location>
        <begin position="266"/>
        <end position="373"/>
    </location>
</feature>
<dbReference type="InterPro" id="IPR013196">
    <property type="entry name" value="HTH_11"/>
</dbReference>
<dbReference type="Gene3D" id="3.40.50.2300">
    <property type="match status" value="1"/>
</dbReference>
<dbReference type="InterPro" id="IPR011608">
    <property type="entry name" value="PRD"/>
</dbReference>
<dbReference type="InterPro" id="IPR036634">
    <property type="entry name" value="PRD_sf"/>
</dbReference>
<organism evidence="6 7">
    <name type="scientific">Oceanivirga miroungae</name>
    <dbReference type="NCBI Taxonomy" id="1130046"/>
    <lineage>
        <taxon>Bacteria</taxon>
        <taxon>Fusobacteriati</taxon>
        <taxon>Fusobacteriota</taxon>
        <taxon>Fusobacteriia</taxon>
        <taxon>Fusobacteriales</taxon>
        <taxon>Leptotrichiaceae</taxon>
        <taxon>Oceanivirga</taxon>
    </lineage>
</organism>
<dbReference type="PROSITE" id="PS51099">
    <property type="entry name" value="PTS_EIIB_TYPE_2"/>
    <property type="match status" value="1"/>
</dbReference>
<gene>
    <name evidence="6" type="ORF">OMES3154_00471</name>
</gene>
<dbReference type="InterPro" id="IPR016152">
    <property type="entry name" value="PTrfase/Anion_transptr"/>
</dbReference>
<dbReference type="Pfam" id="PF08279">
    <property type="entry name" value="HTH_11"/>
    <property type="match status" value="2"/>
</dbReference>
<dbReference type="CDD" id="cd05568">
    <property type="entry name" value="PTS_IIB_bgl_like"/>
    <property type="match status" value="1"/>
</dbReference>
<evidence type="ECO:0000313" key="6">
    <source>
        <dbReference type="EMBL" id="VWL85188.1"/>
    </source>
</evidence>
<dbReference type="PANTHER" id="PTHR30185">
    <property type="entry name" value="CRYPTIC BETA-GLUCOSIDE BGL OPERON ANTITERMINATOR"/>
    <property type="match status" value="1"/>
</dbReference>
<evidence type="ECO:0000259" key="3">
    <source>
        <dbReference type="PROSITE" id="PS51094"/>
    </source>
</evidence>
<dbReference type="GO" id="GO:0009401">
    <property type="term" value="P:phosphoenolpyruvate-dependent sugar phosphotransferase system"/>
    <property type="evidence" value="ECO:0007669"/>
    <property type="project" value="InterPro"/>
</dbReference>
<keyword evidence="1" id="KW-0808">Transferase</keyword>